<protein>
    <submittedName>
        <fullName evidence="2">NADH:ubiquinone oxidoreductase complex I intermediate-associated protein 30</fullName>
    </submittedName>
</protein>
<feature type="domain" description="NADH:ubiquinone oxidoreductase intermediate-associated protein 30" evidence="1">
    <location>
        <begin position="203"/>
        <end position="260"/>
    </location>
</feature>
<dbReference type="OrthoDB" id="426386at2759"/>
<dbReference type="PANTHER" id="PTHR13194:SF19">
    <property type="entry name" value="NAD(P)-BINDING ROSSMANN-FOLD SUPERFAMILY PROTEIN"/>
    <property type="match status" value="1"/>
</dbReference>
<gene>
    <name evidence="2" type="ORF">L211DRAFT_836834</name>
</gene>
<organism evidence="2 3">
    <name type="scientific">Terfezia boudieri ATCC MYA-4762</name>
    <dbReference type="NCBI Taxonomy" id="1051890"/>
    <lineage>
        <taxon>Eukaryota</taxon>
        <taxon>Fungi</taxon>
        <taxon>Dikarya</taxon>
        <taxon>Ascomycota</taxon>
        <taxon>Pezizomycotina</taxon>
        <taxon>Pezizomycetes</taxon>
        <taxon>Pezizales</taxon>
        <taxon>Pezizaceae</taxon>
        <taxon>Terfezia</taxon>
    </lineage>
</organism>
<dbReference type="InParanoid" id="A0A3N4LQ54"/>
<dbReference type="AlphaFoldDB" id="A0A3N4LQ54"/>
<feature type="domain" description="NADH:ubiquinone oxidoreductase intermediate-associated protein 30" evidence="1">
    <location>
        <begin position="58"/>
        <end position="135"/>
    </location>
</feature>
<accession>A0A3N4LQ54</accession>
<dbReference type="GO" id="GO:0010257">
    <property type="term" value="P:NADH dehydrogenase complex assembly"/>
    <property type="evidence" value="ECO:0007669"/>
    <property type="project" value="TreeGrafter"/>
</dbReference>
<reference evidence="2 3" key="1">
    <citation type="journal article" date="2018" name="Nat. Ecol. Evol.">
        <title>Pezizomycetes genomes reveal the molecular basis of ectomycorrhizal truffle lifestyle.</title>
        <authorList>
            <person name="Murat C."/>
            <person name="Payen T."/>
            <person name="Noel B."/>
            <person name="Kuo A."/>
            <person name="Morin E."/>
            <person name="Chen J."/>
            <person name="Kohler A."/>
            <person name="Krizsan K."/>
            <person name="Balestrini R."/>
            <person name="Da Silva C."/>
            <person name="Montanini B."/>
            <person name="Hainaut M."/>
            <person name="Levati E."/>
            <person name="Barry K.W."/>
            <person name="Belfiori B."/>
            <person name="Cichocki N."/>
            <person name="Clum A."/>
            <person name="Dockter R.B."/>
            <person name="Fauchery L."/>
            <person name="Guy J."/>
            <person name="Iotti M."/>
            <person name="Le Tacon F."/>
            <person name="Lindquist E.A."/>
            <person name="Lipzen A."/>
            <person name="Malagnac F."/>
            <person name="Mello A."/>
            <person name="Molinier V."/>
            <person name="Miyauchi S."/>
            <person name="Poulain J."/>
            <person name="Riccioni C."/>
            <person name="Rubini A."/>
            <person name="Sitrit Y."/>
            <person name="Splivallo R."/>
            <person name="Traeger S."/>
            <person name="Wang M."/>
            <person name="Zifcakova L."/>
            <person name="Wipf D."/>
            <person name="Zambonelli A."/>
            <person name="Paolocci F."/>
            <person name="Nowrousian M."/>
            <person name="Ottonello S."/>
            <person name="Baldrian P."/>
            <person name="Spatafora J.W."/>
            <person name="Henrissat B."/>
            <person name="Nagy L.G."/>
            <person name="Aury J.M."/>
            <person name="Wincker P."/>
            <person name="Grigoriev I.V."/>
            <person name="Bonfante P."/>
            <person name="Martin F.M."/>
        </authorList>
    </citation>
    <scope>NUCLEOTIDE SEQUENCE [LARGE SCALE GENOMIC DNA]</scope>
    <source>
        <strain evidence="2 3">ATCC MYA-4762</strain>
    </source>
</reference>
<evidence type="ECO:0000313" key="3">
    <source>
        <dbReference type="Proteomes" id="UP000267821"/>
    </source>
</evidence>
<dbReference type="EMBL" id="ML121539">
    <property type="protein sequence ID" value="RPB24970.1"/>
    <property type="molecule type" value="Genomic_DNA"/>
</dbReference>
<proteinExistence type="predicted"/>
<evidence type="ECO:0000313" key="2">
    <source>
        <dbReference type="EMBL" id="RPB24970.1"/>
    </source>
</evidence>
<dbReference type="PANTHER" id="PTHR13194">
    <property type="entry name" value="COMPLEX I INTERMEDIATE-ASSOCIATED PROTEIN 30"/>
    <property type="match status" value="1"/>
</dbReference>
<sequence length="272" mass="30453">MSSKHPNATREELGQRTDLGIMHSVKMTAPIVYSAPVTGYHVRHHRRFDLFGGSKPWDKTEWTAQDDRLRGGISTSHLTIHPIPGSSLDSPGTIATFYGNLDTKTLGGAGFASQRTVGDDRRWDLNDYYGIEVVVLIPPSNTGLIELDDEPTPAPIKERIYTIVVKDCIIRGEPDAGKEISWEWNFKPKFGKEELEEAEHHHKKGPVKQYFKANWGDFKAFYRGRPVDVGKRLDVGRIKRVSIMIRSFFQEQQDGDFSVSLVSISAVGGGEA</sequence>
<name>A0A3N4LQ54_9PEZI</name>
<evidence type="ECO:0000259" key="1">
    <source>
        <dbReference type="Pfam" id="PF08547"/>
    </source>
</evidence>
<dbReference type="Pfam" id="PF08547">
    <property type="entry name" value="CIA30"/>
    <property type="match status" value="2"/>
</dbReference>
<dbReference type="Proteomes" id="UP000267821">
    <property type="component" value="Unassembled WGS sequence"/>
</dbReference>
<dbReference type="InterPro" id="IPR039131">
    <property type="entry name" value="NDUFAF1"/>
</dbReference>
<dbReference type="GO" id="GO:0051082">
    <property type="term" value="F:unfolded protein binding"/>
    <property type="evidence" value="ECO:0007669"/>
    <property type="project" value="TreeGrafter"/>
</dbReference>
<keyword evidence="2" id="KW-0830">Ubiquinone</keyword>
<dbReference type="STRING" id="1051890.A0A3N4LQ54"/>
<keyword evidence="3" id="KW-1185">Reference proteome</keyword>
<dbReference type="InterPro" id="IPR013857">
    <property type="entry name" value="NADH-UbQ_OxRdtase-assoc_prot30"/>
</dbReference>